<feature type="transmembrane region" description="Helical" evidence="6">
    <location>
        <begin position="72"/>
        <end position="92"/>
    </location>
</feature>
<evidence type="ECO:0000256" key="5">
    <source>
        <dbReference type="ARBA" id="ARBA00023136"/>
    </source>
</evidence>
<reference evidence="8 9" key="1">
    <citation type="submission" date="2018-07" db="EMBL/GenBank/DDBJ databases">
        <title>Crenobacter cavernae sp. nov., isolated from a karst cave.</title>
        <authorList>
            <person name="Zhu H."/>
        </authorList>
    </citation>
    <scope>NUCLEOTIDE SEQUENCE [LARGE SCALE GENOMIC DNA]</scope>
    <source>
        <strain evidence="8 9">K1W11S-77</strain>
    </source>
</reference>
<dbReference type="EMBL" id="CP031337">
    <property type="protein sequence ID" value="AXK39927.1"/>
    <property type="molecule type" value="Genomic_DNA"/>
</dbReference>
<evidence type="ECO:0000259" key="7">
    <source>
        <dbReference type="Pfam" id="PF04138"/>
    </source>
</evidence>
<proteinExistence type="inferred from homology"/>
<evidence type="ECO:0000256" key="6">
    <source>
        <dbReference type="SAM" id="Phobius"/>
    </source>
</evidence>
<organism evidence="8 9">
    <name type="scientific">Crenobacter cavernae</name>
    <dbReference type="NCBI Taxonomy" id="2290923"/>
    <lineage>
        <taxon>Bacteria</taxon>
        <taxon>Pseudomonadati</taxon>
        <taxon>Pseudomonadota</taxon>
        <taxon>Betaproteobacteria</taxon>
        <taxon>Neisseriales</taxon>
        <taxon>Neisseriaceae</taxon>
        <taxon>Crenobacter</taxon>
    </lineage>
</organism>
<evidence type="ECO:0000313" key="9">
    <source>
        <dbReference type="Proteomes" id="UP000254537"/>
    </source>
</evidence>
<evidence type="ECO:0000256" key="3">
    <source>
        <dbReference type="ARBA" id="ARBA00022692"/>
    </source>
</evidence>
<dbReference type="InterPro" id="IPR007267">
    <property type="entry name" value="GtrA_DPMS_TM"/>
</dbReference>
<dbReference type="PANTHER" id="PTHR38459:SF1">
    <property type="entry name" value="PROPHAGE BACTOPRENOL-LINKED GLUCOSE TRANSLOCASE HOMOLOG"/>
    <property type="match status" value="1"/>
</dbReference>
<evidence type="ECO:0000256" key="2">
    <source>
        <dbReference type="ARBA" id="ARBA00009399"/>
    </source>
</evidence>
<feature type="transmembrane region" description="Helical" evidence="6">
    <location>
        <begin position="33"/>
        <end position="51"/>
    </location>
</feature>
<dbReference type="KEGG" id="ccah:DWG20_10995"/>
<gene>
    <name evidence="8" type="ORF">DWG20_10995</name>
</gene>
<dbReference type="AlphaFoldDB" id="A0A345Y7M5"/>
<keyword evidence="5 6" id="KW-0472">Membrane</keyword>
<dbReference type="InterPro" id="IPR051401">
    <property type="entry name" value="GtrA_CellWall_Glycosyl"/>
</dbReference>
<sequence length="128" mass="13816">MNAELARFGVVGVAALLVHLAMVSLWLVPAGLAPLFANVFAFLTAFVVSYLGHRHLTFCAGHVAHRQALPRFFAVACTGFAVNESLYFVLLHDTPFDYRVALLIVLATVAAQTFALGKLWAFAGTARP</sequence>
<dbReference type="Proteomes" id="UP000254537">
    <property type="component" value="Chromosome"/>
</dbReference>
<dbReference type="GO" id="GO:0000271">
    <property type="term" value="P:polysaccharide biosynthetic process"/>
    <property type="evidence" value="ECO:0007669"/>
    <property type="project" value="InterPro"/>
</dbReference>
<name>A0A345Y7M5_9NEIS</name>
<evidence type="ECO:0000256" key="4">
    <source>
        <dbReference type="ARBA" id="ARBA00022989"/>
    </source>
</evidence>
<dbReference type="Pfam" id="PF04138">
    <property type="entry name" value="GtrA_DPMS_TM"/>
    <property type="match status" value="1"/>
</dbReference>
<keyword evidence="3 6" id="KW-0812">Transmembrane</keyword>
<dbReference type="RefSeq" id="WP_115433857.1">
    <property type="nucleotide sequence ID" value="NZ_CP031337.1"/>
</dbReference>
<dbReference type="OrthoDB" id="8562382at2"/>
<evidence type="ECO:0000256" key="1">
    <source>
        <dbReference type="ARBA" id="ARBA00004141"/>
    </source>
</evidence>
<comment type="subcellular location">
    <subcellularLocation>
        <location evidence="1">Membrane</location>
        <topology evidence="1">Multi-pass membrane protein</topology>
    </subcellularLocation>
</comment>
<comment type="similarity">
    <text evidence="2">Belongs to the GtrA family.</text>
</comment>
<feature type="transmembrane region" description="Helical" evidence="6">
    <location>
        <begin position="7"/>
        <end position="27"/>
    </location>
</feature>
<feature type="domain" description="GtrA/DPMS transmembrane" evidence="7">
    <location>
        <begin position="7"/>
        <end position="122"/>
    </location>
</feature>
<keyword evidence="4 6" id="KW-1133">Transmembrane helix</keyword>
<dbReference type="PANTHER" id="PTHR38459">
    <property type="entry name" value="PROPHAGE BACTOPRENOL-LINKED GLUCOSE TRANSLOCASE HOMOLOG"/>
    <property type="match status" value="1"/>
</dbReference>
<protein>
    <submittedName>
        <fullName evidence="8">GtrA family protein</fullName>
    </submittedName>
</protein>
<evidence type="ECO:0000313" key="8">
    <source>
        <dbReference type="EMBL" id="AXK39927.1"/>
    </source>
</evidence>
<feature type="transmembrane region" description="Helical" evidence="6">
    <location>
        <begin position="98"/>
        <end position="121"/>
    </location>
</feature>
<dbReference type="GO" id="GO:0005886">
    <property type="term" value="C:plasma membrane"/>
    <property type="evidence" value="ECO:0007669"/>
    <property type="project" value="TreeGrafter"/>
</dbReference>
<accession>A0A345Y7M5</accession>